<evidence type="ECO:0000313" key="5">
    <source>
        <dbReference type="Proteomes" id="UP000503330"/>
    </source>
</evidence>
<dbReference type="InterPro" id="IPR029039">
    <property type="entry name" value="Flavoprotein-like_sf"/>
</dbReference>
<dbReference type="GO" id="GO:0016491">
    <property type="term" value="F:oxidoreductase activity"/>
    <property type="evidence" value="ECO:0007669"/>
    <property type="project" value="InterPro"/>
</dbReference>
<accession>A0AAP9MHS3</accession>
<dbReference type="SUPFAM" id="SSF52218">
    <property type="entry name" value="Flavoproteins"/>
    <property type="match status" value="1"/>
</dbReference>
<feature type="domain" description="NADPH-dependent FMN reductase-like" evidence="3">
    <location>
        <begin position="1"/>
        <end position="155"/>
    </location>
</feature>
<protein>
    <submittedName>
        <fullName evidence="4">Flavodoxin family protein</fullName>
    </submittedName>
</protein>
<dbReference type="EMBL" id="CP048838">
    <property type="protein sequence ID" value="QJA03636.1"/>
    <property type="molecule type" value="Genomic_DNA"/>
</dbReference>
<dbReference type="InterPro" id="IPR051796">
    <property type="entry name" value="ISF_SsuE-like"/>
</dbReference>
<reference evidence="4 5" key="1">
    <citation type="submission" date="2020-02" db="EMBL/GenBank/DDBJ databases">
        <authorList>
            <person name="Kociolek L.K."/>
            <person name="Ozer E.A."/>
        </authorList>
    </citation>
    <scope>NUCLEOTIDE SEQUENCE [LARGE SCALE GENOMIC DNA]</scope>
    <source>
        <strain evidence="4 5">ATCC 14501</strain>
    </source>
</reference>
<keyword evidence="1" id="KW-0285">Flavoprotein</keyword>
<dbReference type="AlphaFoldDB" id="A0AAP9MHS3"/>
<evidence type="ECO:0000259" key="3">
    <source>
        <dbReference type="Pfam" id="PF03358"/>
    </source>
</evidence>
<organism evidence="4 5">
    <name type="scientific">Clostridium innocuum</name>
    <dbReference type="NCBI Taxonomy" id="1522"/>
    <lineage>
        <taxon>Bacteria</taxon>
        <taxon>Bacillati</taxon>
        <taxon>Bacillota</taxon>
        <taxon>Clostridia</taxon>
        <taxon>Eubacteriales</taxon>
        <taxon>Clostridiaceae</taxon>
        <taxon>Clostridium</taxon>
    </lineage>
</organism>
<dbReference type="PANTHER" id="PTHR43278:SF2">
    <property type="entry name" value="IRON-SULFUR FLAVOPROTEIN"/>
    <property type="match status" value="1"/>
</dbReference>
<evidence type="ECO:0000313" key="4">
    <source>
        <dbReference type="EMBL" id="QJA03636.1"/>
    </source>
</evidence>
<dbReference type="InterPro" id="IPR005025">
    <property type="entry name" value="FMN_Rdtase-like_dom"/>
</dbReference>
<dbReference type="Pfam" id="PF03358">
    <property type="entry name" value="FMN_red"/>
    <property type="match status" value="1"/>
</dbReference>
<gene>
    <name evidence="4" type="ORF">G4D54_14895</name>
</gene>
<proteinExistence type="predicted"/>
<dbReference type="GeneID" id="61926850"/>
<sequence length="213" mass="24198">MKVLVLNGSPKKSGQTMLLTKELTASIHGDVEIIHIYDYMPLKPCLGCQACKKERVCVQEDYFQQILEQIEAADCIILASPMWFGNVSGPMMSFLSRLNILRNGYEVRRDKQHTWQKAGILVLTTGARWKSMAKSVEATVEFYFHEMDALMLGGIYANKTDILSSVENKYAMQQCKHIANIVNAWGKDKAAGEDCAYGYSSWNYMEYDRNRIA</sequence>
<dbReference type="PANTHER" id="PTHR43278">
    <property type="entry name" value="NAD(P)H-DEPENDENT FMN-CONTAINING OXIDOREDUCTASE YWQN-RELATED"/>
    <property type="match status" value="1"/>
</dbReference>
<evidence type="ECO:0000256" key="1">
    <source>
        <dbReference type="ARBA" id="ARBA00022630"/>
    </source>
</evidence>
<dbReference type="RefSeq" id="WP_002609916.1">
    <property type="nucleotide sequence ID" value="NZ_BAAACC010000010.1"/>
</dbReference>
<evidence type="ECO:0000256" key="2">
    <source>
        <dbReference type="ARBA" id="ARBA00022643"/>
    </source>
</evidence>
<keyword evidence="2" id="KW-0288">FMN</keyword>
<dbReference type="Gene3D" id="3.40.50.360">
    <property type="match status" value="1"/>
</dbReference>
<dbReference type="Proteomes" id="UP000503330">
    <property type="component" value="Chromosome"/>
</dbReference>
<name>A0AAP9MHS3_CLOIN</name>